<organism evidence="9 10">
    <name type="scientific">Aquilegia coerulea</name>
    <name type="common">Rocky mountain columbine</name>
    <dbReference type="NCBI Taxonomy" id="218851"/>
    <lineage>
        <taxon>Eukaryota</taxon>
        <taxon>Viridiplantae</taxon>
        <taxon>Streptophyta</taxon>
        <taxon>Embryophyta</taxon>
        <taxon>Tracheophyta</taxon>
        <taxon>Spermatophyta</taxon>
        <taxon>Magnoliopsida</taxon>
        <taxon>Ranunculales</taxon>
        <taxon>Ranunculaceae</taxon>
        <taxon>Thalictroideae</taxon>
        <taxon>Aquilegia</taxon>
    </lineage>
</organism>
<keyword evidence="5" id="KW-0245">EGF-like domain</keyword>
<keyword evidence="10" id="KW-1185">Reference proteome</keyword>
<dbReference type="InterPro" id="IPR000719">
    <property type="entry name" value="Prot_kinase_dom"/>
</dbReference>
<dbReference type="SMART" id="SM00220">
    <property type="entry name" value="S_TKc"/>
    <property type="match status" value="1"/>
</dbReference>
<evidence type="ECO:0008006" key="11">
    <source>
        <dbReference type="Google" id="ProtNLM"/>
    </source>
</evidence>
<evidence type="ECO:0000256" key="2">
    <source>
        <dbReference type="ARBA" id="ARBA00022741"/>
    </source>
</evidence>
<dbReference type="STRING" id="218851.A0A2G5E3F9"/>
<dbReference type="EMBL" id="KZ305030">
    <property type="protein sequence ID" value="PIA50241.1"/>
    <property type="molecule type" value="Genomic_DNA"/>
</dbReference>
<reference evidence="9 10" key="1">
    <citation type="submission" date="2017-09" db="EMBL/GenBank/DDBJ databases">
        <title>WGS assembly of Aquilegia coerulea Goldsmith.</title>
        <authorList>
            <person name="Hodges S."/>
            <person name="Kramer E."/>
            <person name="Nordborg M."/>
            <person name="Tomkins J."/>
            <person name="Borevitz J."/>
            <person name="Derieg N."/>
            <person name="Yan J."/>
            <person name="Mihaltcheva S."/>
            <person name="Hayes R.D."/>
            <person name="Rokhsar D."/>
        </authorList>
    </citation>
    <scope>NUCLEOTIDE SEQUENCE [LARGE SCALE GENOMIC DNA]</scope>
    <source>
        <strain evidence="10">cv. Goldsmith</strain>
    </source>
</reference>
<dbReference type="Gene3D" id="3.30.200.20">
    <property type="entry name" value="Phosphorylase Kinase, domain 1"/>
    <property type="match status" value="1"/>
</dbReference>
<feature type="domain" description="Protein kinase" evidence="7">
    <location>
        <begin position="321"/>
        <end position="594"/>
    </location>
</feature>
<evidence type="ECO:0000256" key="6">
    <source>
        <dbReference type="PROSITE-ProRule" id="PRU10141"/>
    </source>
</evidence>
<keyword evidence="2 6" id="KW-0547">Nucleotide-binding</keyword>
<dbReference type="Gene3D" id="1.10.510.10">
    <property type="entry name" value="Transferase(Phosphotransferase) domain 1"/>
    <property type="match status" value="1"/>
</dbReference>
<dbReference type="FunFam" id="1.10.510.10:FF:000084">
    <property type="entry name" value="Wall-associated receptor kinase 2"/>
    <property type="match status" value="1"/>
</dbReference>
<keyword evidence="5" id="KW-1015">Disulfide bond</keyword>
<dbReference type="PROSITE" id="PS50011">
    <property type="entry name" value="PROTEIN_KINASE_DOM"/>
    <property type="match status" value="1"/>
</dbReference>
<evidence type="ECO:0000313" key="9">
    <source>
        <dbReference type="EMBL" id="PIA50241.1"/>
    </source>
</evidence>
<dbReference type="GO" id="GO:0005524">
    <property type="term" value="F:ATP binding"/>
    <property type="evidence" value="ECO:0007669"/>
    <property type="project" value="UniProtKB-UniRule"/>
</dbReference>
<dbReference type="InterPro" id="IPR045274">
    <property type="entry name" value="WAK-like"/>
</dbReference>
<evidence type="ECO:0000259" key="7">
    <source>
        <dbReference type="PROSITE" id="PS50011"/>
    </source>
</evidence>
<dbReference type="GO" id="GO:0004674">
    <property type="term" value="F:protein serine/threonine kinase activity"/>
    <property type="evidence" value="ECO:0007669"/>
    <property type="project" value="TreeGrafter"/>
</dbReference>
<gene>
    <name evidence="9" type="ORF">AQUCO_01300761v1</name>
</gene>
<dbReference type="InterPro" id="IPR008271">
    <property type="entry name" value="Ser/Thr_kinase_AS"/>
</dbReference>
<accession>A0A2G5E3F9</accession>
<protein>
    <recommendedName>
        <fullName evidence="11">Protein kinase domain-containing protein</fullName>
    </recommendedName>
</protein>
<dbReference type="PROSITE" id="PS00108">
    <property type="entry name" value="PROTEIN_KINASE_ST"/>
    <property type="match status" value="1"/>
</dbReference>
<dbReference type="InterPro" id="IPR000742">
    <property type="entry name" value="EGF"/>
</dbReference>
<evidence type="ECO:0000259" key="8">
    <source>
        <dbReference type="PROSITE" id="PS50026"/>
    </source>
</evidence>
<dbReference type="GO" id="GO:0007166">
    <property type="term" value="P:cell surface receptor signaling pathway"/>
    <property type="evidence" value="ECO:0007669"/>
    <property type="project" value="InterPro"/>
</dbReference>
<feature type="non-terminal residue" evidence="9">
    <location>
        <position position="605"/>
    </location>
</feature>
<dbReference type="SMART" id="SM00181">
    <property type="entry name" value="EGF"/>
    <property type="match status" value="2"/>
</dbReference>
<sequence length="605" mass="66604">MVPYPFGLEDSDGCSKNSSYMLTRNHNFTPPILFFGNIPILTISVENATAIVHVYTAYTCYDESGVESEFNQFLNLADWPFTISSALNTFMAIGCDTLALLSYEDNQLGTGCFSTCDNSTLIGDRTQITQVVEPCSDFGCCQTKIPEGLKYLEIHLSSMSNHSDILVSNPCDYAFLTAGPNANLVNGLNNNTVSSEIVLDWTVGDTTCEEVTSICGPNANCINSKYSSGYRCSCMQGYTGNPFTSEGCQGSIHTIYLIFLCIFQLLTLLMACLPENRNEYPCKGKCENTPGNYTCHCSFGYGGDVSKSIKKTQLEKATDNFDARKLLGEGGNGCVYKGVVDKTEIAVKKSKVKDQDKIEQFLHEVDIVSKINHKNVVKLLGVCLETKVPLLVYEFVSNGTLFHHIHGNSQRILHSWSRCLRIAAETARALEYMHSSAYPPIIHRDVKTANILLDATYTAKVADFGASKLIPMGQTIGPDTKGQGTMGYLDPEYLQTGELTVKSDVYGFGVVLMELLSKQKPVFKVESGKMVGIVKVFTSALEDNQLDRVLKIGVANEDEMEQVHEVAELAVKCVAMPSTHRPTMTEVADILDGLTKEYRNLQIKE</sequence>
<dbReference type="Pfam" id="PF00069">
    <property type="entry name" value="Pkinase"/>
    <property type="match status" value="1"/>
</dbReference>
<dbReference type="SUPFAM" id="SSF56112">
    <property type="entry name" value="Protein kinase-like (PK-like)"/>
    <property type="match status" value="1"/>
</dbReference>
<feature type="binding site" evidence="6">
    <location>
        <position position="349"/>
    </location>
    <ligand>
        <name>ATP</name>
        <dbReference type="ChEBI" id="CHEBI:30616"/>
    </ligand>
</feature>
<evidence type="ECO:0000256" key="1">
    <source>
        <dbReference type="ARBA" id="ARBA00022679"/>
    </source>
</evidence>
<dbReference type="CDD" id="cd00054">
    <property type="entry name" value="EGF_CA"/>
    <property type="match status" value="2"/>
</dbReference>
<evidence type="ECO:0000256" key="3">
    <source>
        <dbReference type="ARBA" id="ARBA00022777"/>
    </source>
</evidence>
<name>A0A2G5E3F9_AQUCA</name>
<dbReference type="OrthoDB" id="4062651at2759"/>
<dbReference type="GO" id="GO:0005886">
    <property type="term" value="C:plasma membrane"/>
    <property type="evidence" value="ECO:0007669"/>
    <property type="project" value="TreeGrafter"/>
</dbReference>
<dbReference type="InterPro" id="IPR011009">
    <property type="entry name" value="Kinase-like_dom_sf"/>
</dbReference>
<feature type="domain" description="EGF-like" evidence="8">
    <location>
        <begin position="204"/>
        <end position="249"/>
    </location>
</feature>
<evidence type="ECO:0000313" key="10">
    <source>
        <dbReference type="Proteomes" id="UP000230069"/>
    </source>
</evidence>
<dbReference type="InterPro" id="IPR017441">
    <property type="entry name" value="Protein_kinase_ATP_BS"/>
</dbReference>
<feature type="disulfide bond" evidence="5">
    <location>
        <begin position="215"/>
        <end position="232"/>
    </location>
</feature>
<keyword evidence="3" id="KW-0418">Kinase</keyword>
<evidence type="ECO:0000256" key="5">
    <source>
        <dbReference type="PROSITE-ProRule" id="PRU00076"/>
    </source>
</evidence>
<dbReference type="PROSITE" id="PS00107">
    <property type="entry name" value="PROTEIN_KINASE_ATP"/>
    <property type="match status" value="1"/>
</dbReference>
<dbReference type="PROSITE" id="PS50026">
    <property type="entry name" value="EGF_3"/>
    <property type="match status" value="1"/>
</dbReference>
<dbReference type="InParanoid" id="A0A2G5E3F9"/>
<dbReference type="PANTHER" id="PTHR27005">
    <property type="entry name" value="WALL-ASSOCIATED RECEPTOR KINASE-LIKE 21"/>
    <property type="match status" value="1"/>
</dbReference>
<evidence type="ECO:0000256" key="4">
    <source>
        <dbReference type="ARBA" id="ARBA00022840"/>
    </source>
</evidence>
<comment type="caution">
    <text evidence="5">Lacks conserved residue(s) required for the propagation of feature annotation.</text>
</comment>
<dbReference type="Gene3D" id="2.10.25.10">
    <property type="entry name" value="Laminin"/>
    <property type="match status" value="1"/>
</dbReference>
<keyword evidence="1" id="KW-0808">Transferase</keyword>
<dbReference type="AlphaFoldDB" id="A0A2G5E3F9"/>
<dbReference type="PANTHER" id="PTHR27005:SF315">
    <property type="entry name" value="PROTEIN KINASE DOMAIN-CONTAINING PROTEIN"/>
    <property type="match status" value="1"/>
</dbReference>
<dbReference type="Proteomes" id="UP000230069">
    <property type="component" value="Unassembled WGS sequence"/>
</dbReference>
<keyword evidence="4 6" id="KW-0067">ATP-binding</keyword>
<proteinExistence type="predicted"/>